<sequence length="99" mass="11480">MVAASMTVRAQRYGVGFKIRPVIRQMLNVVNLKVRFSIHFKWTWLSTSLTDTLGVEQNPIFDFGYAGVGFGCPDDLLRYLHTLWLTYEITLFRSLYISK</sequence>
<evidence type="ECO:0000313" key="2">
    <source>
        <dbReference type="Proteomes" id="UP000078142"/>
    </source>
</evidence>
<dbReference type="EMBL" id="CP015852">
    <property type="protein sequence ID" value="ANH99542.1"/>
    <property type="molecule type" value="Genomic_DNA"/>
</dbReference>
<evidence type="ECO:0000313" key="1">
    <source>
        <dbReference type="EMBL" id="ANH99542.1"/>
    </source>
</evidence>
<dbReference type="AlphaFoldDB" id="A0AAC9BXG6"/>
<proteinExistence type="predicted"/>
<name>A0AAC9BXG6_9PSED</name>
<protein>
    <submittedName>
        <fullName evidence="1">Uncharacterized protein</fullName>
    </submittedName>
</protein>
<accession>A0AAC9BXG6</accession>
<dbReference type="Proteomes" id="UP000078142">
    <property type="component" value="Chromosome"/>
</dbReference>
<organism evidence="1 2">
    <name type="scientific">Pseudomonas koreensis</name>
    <dbReference type="NCBI Taxonomy" id="198620"/>
    <lineage>
        <taxon>Bacteria</taxon>
        <taxon>Pseudomonadati</taxon>
        <taxon>Pseudomonadota</taxon>
        <taxon>Gammaproteobacteria</taxon>
        <taxon>Pseudomonadales</taxon>
        <taxon>Pseudomonadaceae</taxon>
        <taxon>Pseudomonas</taxon>
    </lineage>
</organism>
<gene>
    <name evidence="1" type="ORF">A8L59_19720</name>
</gene>
<reference evidence="1 2" key="1">
    <citation type="submission" date="2016-05" db="EMBL/GenBank/DDBJ databases">
        <authorList>
            <person name="Wang S."/>
            <person name="Zhu B."/>
        </authorList>
    </citation>
    <scope>NUCLEOTIDE SEQUENCE [LARGE SCALE GENOMIC DNA]</scope>
    <source>
        <strain evidence="1 2">CRS05-R5</strain>
    </source>
</reference>